<protein>
    <submittedName>
        <fullName evidence="1">Uncharacterized protein</fullName>
    </submittedName>
</protein>
<gene>
    <name evidence="1" type="ORF">GGR05_004277</name>
</gene>
<evidence type="ECO:0000313" key="2">
    <source>
        <dbReference type="Proteomes" id="UP000531216"/>
    </source>
</evidence>
<reference evidence="1 2" key="1">
    <citation type="submission" date="2020-08" db="EMBL/GenBank/DDBJ databases">
        <title>Genomic Encyclopedia of Type Strains, Phase IV (KMG-IV): sequencing the most valuable type-strain genomes for metagenomic binning, comparative biology and taxonomic classification.</title>
        <authorList>
            <person name="Goeker M."/>
        </authorList>
    </citation>
    <scope>NUCLEOTIDE SEQUENCE [LARGE SCALE GENOMIC DNA]</scope>
    <source>
        <strain evidence="1 2">DSM 25024</strain>
    </source>
</reference>
<sequence length="97" mass="10273">MPPVPIRLDRFATVAFGSQEGFEGLHALFQDEGRKLPTSLLGGVDPQGRVPFLGTIVVDLVQGLALLDLLKPFRAHVVNSAQLGRVDGICAVVPTVG</sequence>
<dbReference type="Proteomes" id="UP000531216">
    <property type="component" value="Unassembled WGS sequence"/>
</dbReference>
<evidence type="ECO:0000313" key="1">
    <source>
        <dbReference type="EMBL" id="MBB3938107.1"/>
    </source>
</evidence>
<comment type="caution">
    <text evidence="1">The sequence shown here is derived from an EMBL/GenBank/DDBJ whole genome shotgun (WGS) entry which is preliminary data.</text>
</comment>
<proteinExistence type="predicted"/>
<dbReference type="RefSeq" id="WP_090966373.1">
    <property type="nucleotide sequence ID" value="NZ_FOOA01000028.1"/>
</dbReference>
<organism evidence="1 2">
    <name type="scientific">Aureimonas phyllosphaerae</name>
    <dbReference type="NCBI Taxonomy" id="1166078"/>
    <lineage>
        <taxon>Bacteria</taxon>
        <taxon>Pseudomonadati</taxon>
        <taxon>Pseudomonadota</taxon>
        <taxon>Alphaproteobacteria</taxon>
        <taxon>Hyphomicrobiales</taxon>
        <taxon>Aurantimonadaceae</taxon>
        <taxon>Aureimonas</taxon>
    </lineage>
</organism>
<accession>A0A7W6BWB5</accession>
<dbReference type="AlphaFoldDB" id="A0A7W6BWB5"/>
<dbReference type="EMBL" id="JACIDO010000017">
    <property type="protein sequence ID" value="MBB3938107.1"/>
    <property type="molecule type" value="Genomic_DNA"/>
</dbReference>
<keyword evidence="2" id="KW-1185">Reference proteome</keyword>
<name>A0A7W6BWB5_9HYPH</name>